<reference evidence="5" key="1">
    <citation type="journal article" date="2013" name="Ind. Biotechnol.">
        <title>Comparative genomics analysis of Trichoderma reesei strains.</title>
        <authorList>
            <person name="Koike H."/>
            <person name="Aerts A."/>
            <person name="LaButti K."/>
            <person name="Grigoriev I.V."/>
            <person name="Baker S.E."/>
        </authorList>
    </citation>
    <scope>NUCLEOTIDE SEQUENCE [LARGE SCALE GENOMIC DNA]</scope>
    <source>
        <strain evidence="5">ATCC 56765 / BCRC 32924 / NRRL 11460 / Rut C-30</strain>
    </source>
</reference>
<accession>A0A024S4F5</accession>
<dbReference type="PANTHER" id="PTHR24198">
    <property type="entry name" value="ANKYRIN REPEAT AND PROTEIN KINASE DOMAIN-CONTAINING PROTEIN"/>
    <property type="match status" value="1"/>
</dbReference>
<dbReference type="OrthoDB" id="4897890at2759"/>
<keyword evidence="2 3" id="KW-0040">ANK repeat</keyword>
<evidence type="ECO:0000313" key="5">
    <source>
        <dbReference type="Proteomes" id="UP000024376"/>
    </source>
</evidence>
<dbReference type="Pfam" id="PF12796">
    <property type="entry name" value="Ank_2"/>
    <property type="match status" value="1"/>
</dbReference>
<dbReference type="AlphaFoldDB" id="A0A024S4F5"/>
<feature type="non-terminal residue" evidence="4">
    <location>
        <position position="152"/>
    </location>
</feature>
<evidence type="ECO:0000256" key="1">
    <source>
        <dbReference type="ARBA" id="ARBA00022737"/>
    </source>
</evidence>
<proteinExistence type="predicted"/>
<dbReference type="KEGG" id="trr:M419DRAFT_59117"/>
<evidence type="ECO:0000256" key="2">
    <source>
        <dbReference type="ARBA" id="ARBA00023043"/>
    </source>
</evidence>
<dbReference type="InterPro" id="IPR002110">
    <property type="entry name" value="Ankyrin_rpt"/>
</dbReference>
<dbReference type="InterPro" id="IPR036770">
    <property type="entry name" value="Ankyrin_rpt-contain_sf"/>
</dbReference>
<gene>
    <name evidence="4" type="ORF">M419DRAFT_59117</name>
</gene>
<protein>
    <submittedName>
        <fullName evidence="4">Ankyrin</fullName>
    </submittedName>
</protein>
<keyword evidence="1" id="KW-0677">Repeat</keyword>
<dbReference type="Proteomes" id="UP000024376">
    <property type="component" value="Unassembled WGS sequence"/>
</dbReference>
<dbReference type="Gene3D" id="1.25.40.20">
    <property type="entry name" value="Ankyrin repeat-containing domain"/>
    <property type="match status" value="2"/>
</dbReference>
<sequence>MPQTQLTALHQGAARSDARLVQSLLLRKAELNPTDQHGRTPLYEAASRGAVDCLKLLVDAGADINVPDSSGVTAMFAAATENYERCVDILLAAPIQRSTQEKNVDIDGWTPLHWACRHRSYDTIRLLLDRQANKNAVTYRGWRPIDVAKYHG</sequence>
<evidence type="ECO:0000313" key="4">
    <source>
        <dbReference type="EMBL" id="ETR99350.1"/>
    </source>
</evidence>
<dbReference type="SMART" id="SM00248">
    <property type="entry name" value="ANK"/>
    <property type="match status" value="4"/>
</dbReference>
<feature type="repeat" description="ANK" evidence="3">
    <location>
        <begin position="107"/>
        <end position="139"/>
    </location>
</feature>
<dbReference type="PROSITE" id="PS50297">
    <property type="entry name" value="ANK_REP_REGION"/>
    <property type="match status" value="2"/>
</dbReference>
<dbReference type="PROSITE" id="PS50088">
    <property type="entry name" value="ANK_REPEAT"/>
    <property type="match status" value="2"/>
</dbReference>
<evidence type="ECO:0000256" key="3">
    <source>
        <dbReference type="PROSITE-ProRule" id="PRU00023"/>
    </source>
</evidence>
<name>A0A024S4F5_HYPJR</name>
<dbReference type="Pfam" id="PF00023">
    <property type="entry name" value="Ank"/>
    <property type="match status" value="1"/>
</dbReference>
<dbReference type="PANTHER" id="PTHR24198:SF165">
    <property type="entry name" value="ANKYRIN REPEAT-CONTAINING PROTEIN-RELATED"/>
    <property type="match status" value="1"/>
</dbReference>
<organism evidence="4 5">
    <name type="scientific">Hypocrea jecorina (strain ATCC 56765 / BCRC 32924 / NRRL 11460 / Rut C-30)</name>
    <name type="common">Trichoderma reesei</name>
    <dbReference type="NCBI Taxonomy" id="1344414"/>
    <lineage>
        <taxon>Eukaryota</taxon>
        <taxon>Fungi</taxon>
        <taxon>Dikarya</taxon>
        <taxon>Ascomycota</taxon>
        <taxon>Pezizomycotina</taxon>
        <taxon>Sordariomycetes</taxon>
        <taxon>Hypocreomycetidae</taxon>
        <taxon>Hypocreales</taxon>
        <taxon>Hypocreaceae</taxon>
        <taxon>Trichoderma</taxon>
    </lineage>
</organism>
<feature type="repeat" description="ANK" evidence="3">
    <location>
        <begin position="37"/>
        <end position="69"/>
    </location>
</feature>
<dbReference type="EMBL" id="KI911157">
    <property type="protein sequence ID" value="ETR99350.1"/>
    <property type="molecule type" value="Genomic_DNA"/>
</dbReference>
<dbReference type="HOGENOM" id="CLU_000134_18_1_1"/>
<dbReference type="SUPFAM" id="SSF48403">
    <property type="entry name" value="Ankyrin repeat"/>
    <property type="match status" value="1"/>
</dbReference>